<gene>
    <name evidence="2" type="ORF">FD13_GL000263</name>
</gene>
<dbReference type="PATRIC" id="fig|1423803.3.peg.257"/>
<dbReference type="AlphaFoldDB" id="A0A0R2DPB4"/>
<evidence type="ECO:0000313" key="3">
    <source>
        <dbReference type="Proteomes" id="UP000051589"/>
    </source>
</evidence>
<keyword evidence="3" id="KW-1185">Reference proteome</keyword>
<dbReference type="RefSeq" id="WP_061776517.1">
    <property type="nucleotide sequence ID" value="NZ_AYZH01000010.1"/>
</dbReference>
<protein>
    <recommendedName>
        <fullName evidence="4">Lipoprotein</fullName>
    </recommendedName>
</protein>
<sequence length="209" mass="22858">MKKWFAIGLTILAGFTLTGCTASQSSSSASSVFASGIKTIAVNKVTTPDKANKYYKDRLDSTKRFKNVTVTKGIMTIELKNYGFDGNFMNGGTAYNIAEYIGAASKMPLAKNGVAVIQNDTYMTKKGKQSKLLSYAAYYSRANLDKRTFKTYFKTVTKEPKKLFTNADGYYLNTALAKADGSKIAALAGKQAGANQEPLKTFFTEFNIH</sequence>
<accession>A0A0R2DPB4</accession>
<dbReference type="PROSITE" id="PS51257">
    <property type="entry name" value="PROKAR_LIPOPROTEIN"/>
    <property type="match status" value="1"/>
</dbReference>
<name>A0A0R2DPB4_9LACO</name>
<evidence type="ECO:0000256" key="1">
    <source>
        <dbReference type="SAM" id="SignalP"/>
    </source>
</evidence>
<proteinExistence type="predicted"/>
<evidence type="ECO:0000313" key="2">
    <source>
        <dbReference type="EMBL" id="KRN02124.1"/>
    </source>
</evidence>
<evidence type="ECO:0008006" key="4">
    <source>
        <dbReference type="Google" id="ProtNLM"/>
    </source>
</evidence>
<dbReference type="OrthoDB" id="9880188at2"/>
<dbReference type="EMBL" id="AYZH01000010">
    <property type="protein sequence ID" value="KRN02124.1"/>
    <property type="molecule type" value="Genomic_DNA"/>
</dbReference>
<keyword evidence="1" id="KW-0732">Signal</keyword>
<reference evidence="2 3" key="1">
    <citation type="journal article" date="2015" name="Genome Announc.">
        <title>Expanding the biotechnology potential of lactobacilli through comparative genomics of 213 strains and associated genera.</title>
        <authorList>
            <person name="Sun Z."/>
            <person name="Harris H.M."/>
            <person name="McCann A."/>
            <person name="Guo C."/>
            <person name="Argimon S."/>
            <person name="Zhang W."/>
            <person name="Yang X."/>
            <person name="Jeffery I.B."/>
            <person name="Cooney J.C."/>
            <person name="Kagawa T.F."/>
            <person name="Liu W."/>
            <person name="Song Y."/>
            <person name="Salvetti E."/>
            <person name="Wrobel A."/>
            <person name="Rasinkangas P."/>
            <person name="Parkhill J."/>
            <person name="Rea M.C."/>
            <person name="O'Sullivan O."/>
            <person name="Ritari J."/>
            <person name="Douillard F.P."/>
            <person name="Paul Ross R."/>
            <person name="Yang R."/>
            <person name="Briner A.E."/>
            <person name="Felis G.E."/>
            <person name="de Vos W.M."/>
            <person name="Barrangou R."/>
            <person name="Klaenhammer T.R."/>
            <person name="Caufield P.W."/>
            <person name="Cui Y."/>
            <person name="Zhang H."/>
            <person name="O'Toole P.W."/>
        </authorList>
    </citation>
    <scope>NUCLEOTIDE SEQUENCE [LARGE SCALE GENOMIC DNA]</scope>
    <source>
        <strain evidence="2 3">DSM 21775</strain>
    </source>
</reference>
<feature type="chain" id="PRO_5038499033" description="Lipoprotein" evidence="1">
    <location>
        <begin position="23"/>
        <end position="209"/>
    </location>
</feature>
<feature type="signal peptide" evidence="1">
    <location>
        <begin position="1"/>
        <end position="22"/>
    </location>
</feature>
<comment type="caution">
    <text evidence="2">The sequence shown here is derived from an EMBL/GenBank/DDBJ whole genome shotgun (WGS) entry which is preliminary data.</text>
</comment>
<dbReference type="Proteomes" id="UP000051589">
    <property type="component" value="Unassembled WGS sequence"/>
</dbReference>
<organism evidence="2 3">
    <name type="scientific">Levilactobacillus senmaizukei DSM 21775 = NBRC 103853</name>
    <dbReference type="NCBI Taxonomy" id="1423803"/>
    <lineage>
        <taxon>Bacteria</taxon>
        <taxon>Bacillati</taxon>
        <taxon>Bacillota</taxon>
        <taxon>Bacilli</taxon>
        <taxon>Lactobacillales</taxon>
        <taxon>Lactobacillaceae</taxon>
        <taxon>Levilactobacillus</taxon>
    </lineage>
</organism>